<organism evidence="1 2">
    <name type="scientific">Kribbella amoyensis</name>
    <dbReference type="NCBI Taxonomy" id="996641"/>
    <lineage>
        <taxon>Bacteria</taxon>
        <taxon>Bacillati</taxon>
        <taxon>Actinomycetota</taxon>
        <taxon>Actinomycetes</taxon>
        <taxon>Propionibacteriales</taxon>
        <taxon>Kribbellaceae</taxon>
        <taxon>Kribbella</taxon>
    </lineage>
</organism>
<gene>
    <name evidence="1" type="ORF">FB561_2071</name>
</gene>
<dbReference type="Proteomes" id="UP000318380">
    <property type="component" value="Unassembled WGS sequence"/>
</dbReference>
<dbReference type="OrthoDB" id="3829190at2"/>
<sequence length="164" mass="17049">MSEETMERVVQEALTRDGITDQVIAAGQFNPRGQTGSLFAGGLVSGSLGEVGGSAGQAVGNVAGGIGGMRANAAAHGMPEFMLVGVTADGVYGFEGRSRSKEPGAMVFKVSRAGLEVKVHQRVNVRVLELIHPETNSRIELEGGRLPLTHSKDVIEALAHGDTV</sequence>
<evidence type="ECO:0000313" key="2">
    <source>
        <dbReference type="Proteomes" id="UP000318380"/>
    </source>
</evidence>
<dbReference type="EMBL" id="VIVK01000001">
    <property type="protein sequence ID" value="TWD80973.1"/>
    <property type="molecule type" value="Genomic_DNA"/>
</dbReference>
<keyword evidence="2" id="KW-1185">Reference proteome</keyword>
<accession>A0A561BQ80</accession>
<dbReference type="RefSeq" id="WP_145805422.1">
    <property type="nucleotide sequence ID" value="NZ_VIVK01000001.1"/>
</dbReference>
<protein>
    <submittedName>
        <fullName evidence="1">Uncharacterized protein</fullName>
    </submittedName>
</protein>
<comment type="caution">
    <text evidence="1">The sequence shown here is derived from an EMBL/GenBank/DDBJ whole genome shotgun (WGS) entry which is preliminary data.</text>
</comment>
<dbReference type="AlphaFoldDB" id="A0A561BQ80"/>
<reference evidence="1 2" key="1">
    <citation type="submission" date="2019-06" db="EMBL/GenBank/DDBJ databases">
        <title>Sequencing the genomes of 1000 actinobacteria strains.</title>
        <authorList>
            <person name="Klenk H.-P."/>
        </authorList>
    </citation>
    <scope>NUCLEOTIDE SEQUENCE [LARGE SCALE GENOMIC DNA]</scope>
    <source>
        <strain evidence="1 2">DSM 24683</strain>
    </source>
</reference>
<proteinExistence type="predicted"/>
<name>A0A561BQ80_9ACTN</name>
<evidence type="ECO:0000313" key="1">
    <source>
        <dbReference type="EMBL" id="TWD80973.1"/>
    </source>
</evidence>